<dbReference type="GO" id="GO:0004557">
    <property type="term" value="F:alpha-galactosidase activity"/>
    <property type="evidence" value="ECO:0007669"/>
    <property type="project" value="UniProtKB-EC"/>
</dbReference>
<evidence type="ECO:0000256" key="4">
    <source>
        <dbReference type="ARBA" id="ARBA00022729"/>
    </source>
</evidence>
<dbReference type="Proteomes" id="UP000239899">
    <property type="component" value="Unassembled WGS sequence"/>
</dbReference>
<evidence type="ECO:0000256" key="8">
    <source>
        <dbReference type="RuleBase" id="RU361168"/>
    </source>
</evidence>
<dbReference type="STRING" id="3076.A0A2P6U175"/>
<proteinExistence type="inferred from homology"/>
<evidence type="ECO:0000256" key="7">
    <source>
        <dbReference type="ARBA" id="ARBA00023295"/>
    </source>
</evidence>
<evidence type="ECO:0000256" key="3">
    <source>
        <dbReference type="ARBA" id="ARBA00012755"/>
    </source>
</evidence>
<dbReference type="InterPro" id="IPR002241">
    <property type="entry name" value="Glyco_hydro_27"/>
</dbReference>
<protein>
    <recommendedName>
        <fullName evidence="3 8">Alpha-galactosidase</fullName>
        <ecNumber evidence="3 8">3.2.1.22</ecNumber>
    </recommendedName>
    <alternativeName>
        <fullName evidence="8">Melibiase</fullName>
    </alternativeName>
</protein>
<dbReference type="InterPro" id="IPR017853">
    <property type="entry name" value="GH"/>
</dbReference>
<dbReference type="CDD" id="cd14792">
    <property type="entry name" value="GH27"/>
    <property type="match status" value="1"/>
</dbReference>
<organism evidence="11 12">
    <name type="scientific">Chlorella sorokiniana</name>
    <name type="common">Freshwater green alga</name>
    <dbReference type="NCBI Taxonomy" id="3076"/>
    <lineage>
        <taxon>Eukaryota</taxon>
        <taxon>Viridiplantae</taxon>
        <taxon>Chlorophyta</taxon>
        <taxon>core chlorophytes</taxon>
        <taxon>Trebouxiophyceae</taxon>
        <taxon>Chlorellales</taxon>
        <taxon>Chlorellaceae</taxon>
        <taxon>Chlorella clade</taxon>
        <taxon>Chlorella</taxon>
    </lineage>
</organism>
<dbReference type="PANTHER" id="PTHR11452:SF75">
    <property type="entry name" value="ALPHA-GALACTOSIDASE MEL1"/>
    <property type="match status" value="1"/>
</dbReference>
<gene>
    <name evidence="11" type="ORF">C2E21_1729</name>
</gene>
<keyword evidence="5 8" id="KW-0378">Hydrolase</keyword>
<keyword evidence="6 8" id="KW-1015">Disulfide bond</keyword>
<dbReference type="SUPFAM" id="SSF51011">
    <property type="entry name" value="Glycosyl hydrolase domain"/>
    <property type="match status" value="1"/>
</dbReference>
<evidence type="ECO:0000313" key="11">
    <source>
        <dbReference type="EMBL" id="PRW60064.1"/>
    </source>
</evidence>
<dbReference type="Pfam" id="PF17801">
    <property type="entry name" value="Melibiase_C"/>
    <property type="match status" value="1"/>
</dbReference>
<evidence type="ECO:0000256" key="1">
    <source>
        <dbReference type="ARBA" id="ARBA00001255"/>
    </source>
</evidence>
<comment type="catalytic activity">
    <reaction evidence="1 8">
        <text>Hydrolysis of terminal, non-reducing alpha-D-galactose residues in alpha-D-galactosides, including galactose oligosaccharides, galactomannans and galactolipids.</text>
        <dbReference type="EC" id="3.2.1.22"/>
    </reaction>
</comment>
<comment type="similarity">
    <text evidence="2 8">Belongs to the glycosyl hydrolase 27 family.</text>
</comment>
<dbReference type="SUPFAM" id="SSF51445">
    <property type="entry name" value="(Trans)glycosidases"/>
    <property type="match status" value="1"/>
</dbReference>
<reference evidence="11 12" key="1">
    <citation type="journal article" date="2018" name="Plant J.">
        <title>Genome sequences of Chlorella sorokiniana UTEX 1602 and Micractinium conductrix SAG 241.80: implications to maltose excretion by a green alga.</title>
        <authorList>
            <person name="Arriola M.B."/>
            <person name="Velmurugan N."/>
            <person name="Zhang Y."/>
            <person name="Plunkett M.H."/>
            <person name="Hondzo H."/>
            <person name="Barney B.M."/>
        </authorList>
    </citation>
    <scope>NUCLEOTIDE SEQUENCE [LARGE SCALE GENOMIC DNA]</scope>
    <source>
        <strain evidence="12">UTEX 1602</strain>
    </source>
</reference>
<evidence type="ECO:0000256" key="9">
    <source>
        <dbReference type="SAM" id="SignalP"/>
    </source>
</evidence>
<dbReference type="FunFam" id="2.60.40.1180:FF:000008">
    <property type="entry name" value="Alpha-galactosidase"/>
    <property type="match status" value="1"/>
</dbReference>
<accession>A0A2P6U175</accession>
<evidence type="ECO:0000313" key="12">
    <source>
        <dbReference type="Proteomes" id="UP000239899"/>
    </source>
</evidence>
<dbReference type="OrthoDB" id="5795902at2759"/>
<keyword evidence="7 8" id="KW-0326">Glycosidase</keyword>
<dbReference type="Gene3D" id="3.20.20.70">
    <property type="entry name" value="Aldolase class I"/>
    <property type="match status" value="1"/>
</dbReference>
<feature type="chain" id="PRO_5015132511" description="Alpha-galactosidase" evidence="9">
    <location>
        <begin position="18"/>
        <end position="455"/>
    </location>
</feature>
<comment type="caution">
    <text evidence="11">The sequence shown here is derived from an EMBL/GenBank/DDBJ whole genome shotgun (WGS) entry which is preliminary data.</text>
</comment>
<dbReference type="PRINTS" id="PR00740">
    <property type="entry name" value="GLHYDRLASE27"/>
</dbReference>
<sequence length="455" mass="49807">MRLALLLLSCCALGALALDNGQGLRPAMGFNTWNTFATNIDEELIKDTTDLMIRLGLKDAGYEYVNLDDAWSAPARQDGRLVADPLRFPSGIRALSDYVHSKDLKFGIYGDAGALTCAGYPGSRGFEKVDAQTWADWGVDYLKYDNCWAPASDWVIDRYMAMRDALNATGRPLLYSLCEWGVADPWTWAAAVGNSWRATEDIEASWESVLKLLDYSHGLARYAQPGAWNDLDMLEVGVGKLTVGEQRAHFALWALLKSPLIIGADLRKIHPDSLAILKAKEVIAVNQDPLGVAGDLIWQIGQARIYAGPLAGGARAVVMLNTHTTGGQYLQSNITVHWRQIGLPAGAAAVVRDLYAERDLGTFTDSFSAPVTAHDVRVLRITPLEQRADLDSWRPWRSQPMFQPTDEAPPAFGDLISSGNPELPGSRLPQDILAAHVGRRMGPDDGEQFTMVAEA</sequence>
<dbReference type="GO" id="GO:0005995">
    <property type="term" value="P:melibiose catabolic process"/>
    <property type="evidence" value="ECO:0007669"/>
    <property type="project" value="UniProtKB-ARBA"/>
</dbReference>
<name>A0A2P6U175_CHLSO</name>
<dbReference type="PANTHER" id="PTHR11452">
    <property type="entry name" value="ALPHA-GALACTOSIDASE/ALPHA-N-ACETYLGALACTOSAMINIDASE"/>
    <property type="match status" value="1"/>
</dbReference>
<evidence type="ECO:0000259" key="10">
    <source>
        <dbReference type="Pfam" id="PF17801"/>
    </source>
</evidence>
<dbReference type="InterPro" id="IPR013785">
    <property type="entry name" value="Aldolase_TIM"/>
</dbReference>
<dbReference type="EMBL" id="LHPG02000003">
    <property type="protein sequence ID" value="PRW60064.1"/>
    <property type="molecule type" value="Genomic_DNA"/>
</dbReference>
<dbReference type="AlphaFoldDB" id="A0A2P6U175"/>
<feature type="signal peptide" evidence="9">
    <location>
        <begin position="1"/>
        <end position="17"/>
    </location>
</feature>
<evidence type="ECO:0000256" key="2">
    <source>
        <dbReference type="ARBA" id="ARBA00009743"/>
    </source>
</evidence>
<feature type="domain" description="Alpha galactosidase C-terminal" evidence="10">
    <location>
        <begin position="301"/>
        <end position="381"/>
    </location>
</feature>
<keyword evidence="4 9" id="KW-0732">Signal</keyword>
<dbReference type="Pfam" id="PF16499">
    <property type="entry name" value="Melibiase_2"/>
    <property type="match status" value="1"/>
</dbReference>
<dbReference type="FunFam" id="3.20.20.70:FF:000202">
    <property type="entry name" value="Alpha-galactosidase"/>
    <property type="match status" value="1"/>
</dbReference>
<evidence type="ECO:0000256" key="6">
    <source>
        <dbReference type="ARBA" id="ARBA00023157"/>
    </source>
</evidence>
<dbReference type="InterPro" id="IPR013780">
    <property type="entry name" value="Glyco_hydro_b"/>
</dbReference>
<keyword evidence="12" id="KW-1185">Reference proteome</keyword>
<dbReference type="EC" id="3.2.1.22" evidence="3 8"/>
<dbReference type="Gene3D" id="2.60.40.1180">
    <property type="entry name" value="Golgi alpha-mannosidase II"/>
    <property type="match status" value="1"/>
</dbReference>
<evidence type="ECO:0000256" key="5">
    <source>
        <dbReference type="ARBA" id="ARBA00022801"/>
    </source>
</evidence>
<dbReference type="InterPro" id="IPR041233">
    <property type="entry name" value="Melibiase_C"/>
</dbReference>